<evidence type="ECO:0000259" key="1">
    <source>
        <dbReference type="Pfam" id="PF13456"/>
    </source>
</evidence>
<accession>A0A7J6E3L1</accession>
<sequence length="160" mass="17240">MVQQVSLGAPFNSKLIVTDGSFKDGCCGMAAIALDMTTQEWHEICSSGEGTSTLDAEIKAMALAMQWAIDMNWSSITLLADCLVAVNALKAKTLPDWKLADVFFKAIDLAKSFNVCSFLHVTHDCITGVNDLAVQARVLRVVNSFTVGDGLPPVNPIFFP</sequence>
<dbReference type="Gene3D" id="3.30.420.10">
    <property type="entry name" value="Ribonuclease H-like superfamily/Ribonuclease H"/>
    <property type="match status" value="1"/>
</dbReference>
<dbReference type="InterPro" id="IPR002156">
    <property type="entry name" value="RNaseH_domain"/>
</dbReference>
<gene>
    <name evidence="2" type="ORF">F8388_003302</name>
</gene>
<dbReference type="CDD" id="cd06222">
    <property type="entry name" value="RNase_H_like"/>
    <property type="match status" value="1"/>
</dbReference>
<comment type="caution">
    <text evidence="2">The sequence shown here is derived from an EMBL/GenBank/DDBJ whole genome shotgun (WGS) entry which is preliminary data.</text>
</comment>
<dbReference type="Pfam" id="PF13456">
    <property type="entry name" value="RVT_3"/>
    <property type="match status" value="1"/>
</dbReference>
<name>A0A7J6E3L1_CANSA</name>
<dbReference type="AlphaFoldDB" id="A0A7J6E3L1"/>
<dbReference type="PANTHER" id="PTHR47074:SF73">
    <property type="entry name" value="OS04G0448401 PROTEIN"/>
    <property type="match status" value="1"/>
</dbReference>
<dbReference type="GO" id="GO:0004523">
    <property type="term" value="F:RNA-DNA hybrid ribonuclease activity"/>
    <property type="evidence" value="ECO:0007669"/>
    <property type="project" value="InterPro"/>
</dbReference>
<feature type="domain" description="RNase H type-1" evidence="1">
    <location>
        <begin position="18"/>
        <end position="134"/>
    </location>
</feature>
<dbReference type="InterPro" id="IPR012337">
    <property type="entry name" value="RNaseH-like_sf"/>
</dbReference>
<dbReference type="InterPro" id="IPR036397">
    <property type="entry name" value="RNaseH_sf"/>
</dbReference>
<dbReference type="SUPFAM" id="SSF53098">
    <property type="entry name" value="Ribonuclease H-like"/>
    <property type="match status" value="1"/>
</dbReference>
<dbReference type="Proteomes" id="UP000525078">
    <property type="component" value="Unassembled WGS sequence"/>
</dbReference>
<organism evidence="2 3">
    <name type="scientific">Cannabis sativa</name>
    <name type="common">Hemp</name>
    <name type="synonym">Marijuana</name>
    <dbReference type="NCBI Taxonomy" id="3483"/>
    <lineage>
        <taxon>Eukaryota</taxon>
        <taxon>Viridiplantae</taxon>
        <taxon>Streptophyta</taxon>
        <taxon>Embryophyta</taxon>
        <taxon>Tracheophyta</taxon>
        <taxon>Spermatophyta</taxon>
        <taxon>Magnoliopsida</taxon>
        <taxon>eudicotyledons</taxon>
        <taxon>Gunneridae</taxon>
        <taxon>Pentapetalae</taxon>
        <taxon>rosids</taxon>
        <taxon>fabids</taxon>
        <taxon>Rosales</taxon>
        <taxon>Cannabaceae</taxon>
        <taxon>Cannabis</taxon>
    </lineage>
</organism>
<protein>
    <recommendedName>
        <fullName evidence="1">RNase H type-1 domain-containing protein</fullName>
    </recommendedName>
</protein>
<evidence type="ECO:0000313" key="2">
    <source>
        <dbReference type="EMBL" id="KAF4352911.1"/>
    </source>
</evidence>
<dbReference type="InterPro" id="IPR052929">
    <property type="entry name" value="RNase_H-like_EbsB-rel"/>
</dbReference>
<proteinExistence type="predicted"/>
<dbReference type="GO" id="GO:0003676">
    <property type="term" value="F:nucleic acid binding"/>
    <property type="evidence" value="ECO:0007669"/>
    <property type="project" value="InterPro"/>
</dbReference>
<reference evidence="2 3" key="1">
    <citation type="journal article" date="2020" name="bioRxiv">
        <title>Sequence and annotation of 42 cannabis genomes reveals extensive copy number variation in cannabinoid synthesis and pathogen resistance genes.</title>
        <authorList>
            <person name="Mckernan K.J."/>
            <person name="Helbert Y."/>
            <person name="Kane L.T."/>
            <person name="Ebling H."/>
            <person name="Zhang L."/>
            <person name="Liu B."/>
            <person name="Eaton Z."/>
            <person name="Mclaughlin S."/>
            <person name="Kingan S."/>
            <person name="Baybayan P."/>
            <person name="Concepcion G."/>
            <person name="Jordan M."/>
            <person name="Riva A."/>
            <person name="Barbazuk W."/>
            <person name="Harkins T."/>
        </authorList>
    </citation>
    <scope>NUCLEOTIDE SEQUENCE [LARGE SCALE GENOMIC DNA]</scope>
    <source>
        <strain evidence="3">cv. Jamaican Lion 4</strain>
        <tissue evidence="2">Leaf</tissue>
    </source>
</reference>
<dbReference type="InterPro" id="IPR044730">
    <property type="entry name" value="RNase_H-like_dom_plant"/>
</dbReference>
<dbReference type="EMBL" id="JAATIP010000303">
    <property type="protein sequence ID" value="KAF4352911.1"/>
    <property type="molecule type" value="Genomic_DNA"/>
</dbReference>
<dbReference type="PANTHER" id="PTHR47074">
    <property type="entry name" value="BNAC02G40300D PROTEIN"/>
    <property type="match status" value="1"/>
</dbReference>
<evidence type="ECO:0000313" key="3">
    <source>
        <dbReference type="Proteomes" id="UP000525078"/>
    </source>
</evidence>